<dbReference type="GO" id="GO:0003899">
    <property type="term" value="F:DNA-directed RNA polymerase activity"/>
    <property type="evidence" value="ECO:0007669"/>
    <property type="project" value="UniProtKB-UniRule"/>
</dbReference>
<dbReference type="Proteomes" id="UP001139263">
    <property type="component" value="Unassembled WGS sequence"/>
</dbReference>
<proteinExistence type="inferred from homology"/>
<keyword evidence="4 6" id="KW-0548">Nucleotidyltransferase</keyword>
<evidence type="ECO:0000256" key="2">
    <source>
        <dbReference type="ARBA" id="ARBA00022478"/>
    </source>
</evidence>
<evidence type="ECO:0000256" key="1">
    <source>
        <dbReference type="ARBA" id="ARBA00009828"/>
    </source>
</evidence>
<evidence type="ECO:0000256" key="4">
    <source>
        <dbReference type="ARBA" id="ARBA00022695"/>
    </source>
</evidence>
<dbReference type="GO" id="GO:0000428">
    <property type="term" value="C:DNA-directed RNA polymerase complex"/>
    <property type="evidence" value="ECO:0007669"/>
    <property type="project" value="UniProtKB-KW"/>
</dbReference>
<accession>A0A9X2ADE9</accession>
<dbReference type="InterPro" id="IPR038087">
    <property type="entry name" value="RNAP_delta_N_dom_sf"/>
</dbReference>
<keyword evidence="2 6" id="KW-0240">DNA-directed RNA polymerase</keyword>
<evidence type="ECO:0000256" key="7">
    <source>
        <dbReference type="SAM" id="MobiDB-lite"/>
    </source>
</evidence>
<name>A0A9X2ADE9_9BACL</name>
<feature type="domain" description="HTH HARE-type" evidence="8">
    <location>
        <begin position="18"/>
        <end position="85"/>
    </location>
</feature>
<feature type="region of interest" description="Disordered" evidence="7">
    <location>
        <begin position="152"/>
        <end position="171"/>
    </location>
</feature>
<gene>
    <name evidence="9" type="primary">rpoE_1</name>
    <name evidence="6" type="synonym">rpoE</name>
    <name evidence="9" type="ORF">MM817_01617</name>
</gene>
<dbReference type="EMBL" id="JALBUF010000004">
    <property type="protein sequence ID" value="MCI0183340.1"/>
    <property type="molecule type" value="Genomic_DNA"/>
</dbReference>
<dbReference type="Pfam" id="PF05066">
    <property type="entry name" value="HARE-HTH"/>
    <property type="match status" value="1"/>
</dbReference>
<comment type="caution">
    <text evidence="9">The sequence shown here is derived from an EMBL/GenBank/DDBJ whole genome shotgun (WGS) entry which is preliminary data.</text>
</comment>
<keyword evidence="3 6" id="KW-0808">Transferase</keyword>
<evidence type="ECO:0000313" key="9">
    <source>
        <dbReference type="EMBL" id="MCI0183340.1"/>
    </source>
</evidence>
<keyword evidence="5 6" id="KW-0804">Transcription</keyword>
<sequence length="171" mass="19693">MTIQVKLADRTAEQVREMPLIEIAYELLSETREPLYYRDLMAKVANLLNMTQAENDAVIAHLYTDVNIDGRFLCIGENVWGLKSWYPVEKSAERTSSRRFVRKEVAGIDDDDDDLDVEDIELEELELEEEAPFVLPDDDVLEDDEELADDELEFLDGEEDLSDDDDDTEVL</sequence>
<dbReference type="GO" id="GO:0006351">
    <property type="term" value="P:DNA-templated transcription"/>
    <property type="evidence" value="ECO:0007669"/>
    <property type="project" value="InterPro"/>
</dbReference>
<dbReference type="Gene3D" id="1.10.10.1250">
    <property type="entry name" value="RNA polymerase, subunit delta, N-terminal domain"/>
    <property type="match status" value="1"/>
</dbReference>
<dbReference type="HAMAP" id="MF_00357">
    <property type="entry name" value="RNApol_bact_RpoE"/>
    <property type="match status" value="1"/>
</dbReference>
<comment type="function">
    <text evidence="6">Participates in both the initiation and recycling phases of transcription. In the presence of the delta subunit, RNAP displays an increased specificity of transcription, a decreased affinity for nucleic acids, and an increased efficiency of RNA synthesis because of enhanced recycling.</text>
</comment>
<dbReference type="InterPro" id="IPR029757">
    <property type="entry name" value="RpoE"/>
</dbReference>
<dbReference type="AlphaFoldDB" id="A0A9X2ADE9"/>
<dbReference type="GO" id="GO:0006355">
    <property type="term" value="P:regulation of DNA-templated transcription"/>
    <property type="evidence" value="ECO:0007669"/>
    <property type="project" value="UniProtKB-UniRule"/>
</dbReference>
<comment type="subunit">
    <text evidence="6">RNAP is composed of a core of 2 alpha, a beta and a beta' subunits. The core is associated with a delta subunit and one of several sigma factors.</text>
</comment>
<protein>
    <recommendedName>
        <fullName evidence="6">Probable DNA-directed RNA polymerase subunit delta</fullName>
    </recommendedName>
    <alternativeName>
        <fullName evidence="6">RNAP delta factor</fullName>
    </alternativeName>
</protein>
<dbReference type="RefSeq" id="WP_241713510.1">
    <property type="nucleotide sequence ID" value="NZ_JALBUF010000004.1"/>
</dbReference>
<dbReference type="PROSITE" id="PS51913">
    <property type="entry name" value="HTH_HARE"/>
    <property type="match status" value="1"/>
</dbReference>
<evidence type="ECO:0000256" key="6">
    <source>
        <dbReference type="HAMAP-Rule" id="MF_00357"/>
    </source>
</evidence>
<evidence type="ECO:0000313" key="10">
    <source>
        <dbReference type="Proteomes" id="UP001139263"/>
    </source>
</evidence>
<evidence type="ECO:0000256" key="5">
    <source>
        <dbReference type="ARBA" id="ARBA00023163"/>
    </source>
</evidence>
<organism evidence="9 10">
    <name type="scientific">Sulfoacidibacillus ferrooxidans</name>
    <dbReference type="NCBI Taxonomy" id="2005001"/>
    <lineage>
        <taxon>Bacteria</taxon>
        <taxon>Bacillati</taxon>
        <taxon>Bacillota</taxon>
        <taxon>Bacilli</taxon>
        <taxon>Bacillales</taxon>
        <taxon>Alicyclobacillaceae</taxon>
        <taxon>Sulfoacidibacillus</taxon>
    </lineage>
</organism>
<comment type="similarity">
    <text evidence="1 6">Belongs to the RpoE family.</text>
</comment>
<dbReference type="NCBIfam" id="TIGR04567">
    <property type="entry name" value="RNAP_delt_lowGC"/>
    <property type="match status" value="1"/>
</dbReference>
<dbReference type="InterPro" id="IPR007759">
    <property type="entry name" value="Asxl_HARE-HTH"/>
</dbReference>
<reference evidence="9" key="1">
    <citation type="submission" date="2022-03" db="EMBL/GenBank/DDBJ databases">
        <title>Draft Genome Sequence of Firmicute Strain S0AB, a Heterotrophic Iron/Sulfur-Oxidizing Extreme Acidophile.</title>
        <authorList>
            <person name="Vergara E."/>
            <person name="Pakostova E."/>
            <person name="Johnson D.B."/>
            <person name="Holmes D.S."/>
        </authorList>
    </citation>
    <scope>NUCLEOTIDE SEQUENCE</scope>
    <source>
        <strain evidence="9">S0AB</strain>
    </source>
</reference>
<evidence type="ECO:0000256" key="3">
    <source>
        <dbReference type="ARBA" id="ARBA00022679"/>
    </source>
</evidence>
<keyword evidence="10" id="KW-1185">Reference proteome</keyword>
<evidence type="ECO:0000259" key="8">
    <source>
        <dbReference type="PROSITE" id="PS51913"/>
    </source>
</evidence>